<evidence type="ECO:0000313" key="2">
    <source>
        <dbReference type="Proteomes" id="UP000001882"/>
    </source>
</evidence>
<reference evidence="1 2" key="1">
    <citation type="journal article" date="2007" name="Appl. Environ. Microbiol.">
        <title>Isolation of key methanogens for global methane emission from rice paddy fields: a novel isolate affiliated with the clone cluster rice cluster I.</title>
        <authorList>
            <person name="Sakai S."/>
            <person name="Imachi H."/>
            <person name="Sekiguchi Y."/>
            <person name="Ohashi A."/>
            <person name="Harada H."/>
            <person name="Kamagata Y."/>
        </authorList>
    </citation>
    <scope>NUCLEOTIDE SEQUENCE [LARGE SCALE GENOMIC DNA]</scope>
    <source>
        <strain evidence="2">DSM 17711 / JCM 13418 / NBRC 101707 / SANAE</strain>
    </source>
</reference>
<dbReference type="OrthoDB" id="382648at2157"/>
<dbReference type="GeneID" id="8681994"/>
<accession>D1Z0J6</accession>
<dbReference type="EMBL" id="AP011532">
    <property type="protein sequence ID" value="BAI62218.1"/>
    <property type="molecule type" value="Genomic_DNA"/>
</dbReference>
<evidence type="ECO:0000313" key="1">
    <source>
        <dbReference type="EMBL" id="BAI62218.1"/>
    </source>
</evidence>
<dbReference type="AlphaFoldDB" id="D1Z0J6"/>
<gene>
    <name evidence="1" type="ordered locus">MCP_2146</name>
</gene>
<name>D1Z0J6_METPS</name>
<dbReference type="InParanoid" id="D1Z0J6"/>
<dbReference type="KEGG" id="mpd:MCP_2146"/>
<proteinExistence type="predicted"/>
<dbReference type="RefSeq" id="WP_012900892.1">
    <property type="nucleotide sequence ID" value="NC_013665.1"/>
</dbReference>
<protein>
    <submittedName>
        <fullName evidence="1">Uncharacterized protein</fullName>
    </submittedName>
</protein>
<dbReference type="eggNOG" id="arCOG11110">
    <property type="taxonomic scope" value="Archaea"/>
</dbReference>
<organism evidence="1 2">
    <name type="scientific">Methanocella paludicola (strain DSM 17711 / JCM 13418 / NBRC 101707 / SANAE)</name>
    <dbReference type="NCBI Taxonomy" id="304371"/>
    <lineage>
        <taxon>Archaea</taxon>
        <taxon>Methanobacteriati</taxon>
        <taxon>Methanobacteriota</taxon>
        <taxon>Stenosarchaea group</taxon>
        <taxon>Methanomicrobia</taxon>
        <taxon>Methanocellales</taxon>
        <taxon>Methanocellaceae</taxon>
        <taxon>Methanocella</taxon>
    </lineage>
</organism>
<keyword evidence="2" id="KW-1185">Reference proteome</keyword>
<sequence>MSKSTTFIALAALCLAALTAVLAAAIITSQPADDHLSNIEKTLVGMNLTYYSIAGQPLNYTIGAGDIQSVEEAGYNGQPAWKVRVGQGLQWDLIMDQSGKQILDTKQLFVT</sequence>
<reference evidence="2" key="3">
    <citation type="journal article" date="2011" name="PLoS ONE">
        <title>Genome sequence of a mesophilic hydrogenotrophic methanogen Methanocella paludicola, the first cultivated representative of the order Methanocellales.</title>
        <authorList>
            <person name="Sakai S."/>
            <person name="Takaki Y."/>
            <person name="Shimamura S."/>
            <person name="Sekine M."/>
            <person name="Tajima T."/>
            <person name="Kosugi H."/>
            <person name="Ichikawa N."/>
            <person name="Tasumi E."/>
            <person name="Hiraki A.T."/>
            <person name="Shimizu A."/>
            <person name="Kato Y."/>
            <person name="Nishiko R."/>
            <person name="Mori K."/>
            <person name="Fujita N."/>
            <person name="Imachi H."/>
            <person name="Takai K."/>
        </authorList>
    </citation>
    <scope>NUCLEOTIDE SEQUENCE [LARGE SCALE GENOMIC DNA]</scope>
    <source>
        <strain evidence="2">DSM 17711 / JCM 13418 / NBRC 101707 / SANAE</strain>
    </source>
</reference>
<dbReference type="Proteomes" id="UP000001882">
    <property type="component" value="Chromosome"/>
</dbReference>
<reference evidence="1 2" key="2">
    <citation type="journal article" date="2008" name="Int. J. Syst. Evol. Microbiol.">
        <title>Methanocella paludicola gen. nov., sp. nov., a methane-producing archaeon, the first isolate of the lineage 'Rice Cluster I', and proposal of the new archaeal order Methanocellales ord. nov.</title>
        <authorList>
            <person name="Sakai S."/>
            <person name="Imachi H."/>
            <person name="Hanada S."/>
            <person name="Ohashi A."/>
            <person name="Harada H."/>
            <person name="Kamagata Y."/>
        </authorList>
    </citation>
    <scope>NUCLEOTIDE SEQUENCE [LARGE SCALE GENOMIC DNA]</scope>
    <source>
        <strain evidence="2">DSM 17711 / JCM 13418 / NBRC 101707 / SANAE</strain>
    </source>
</reference>
<dbReference type="STRING" id="304371.MCP_2146"/>